<dbReference type="KEGG" id="nta:107785965"/>
<evidence type="ECO:0000256" key="1">
    <source>
        <dbReference type="SAM" id="MobiDB-lite"/>
    </source>
</evidence>
<sequence length="143" mass="16023">MDPPEVHRMVGRPKVKRKRENDEARKREGVWSASRKGLVMTCGHCGNRNYNIRKGPLVGGCSHDVQDVPQITPQDSQNSEYAFMPTPGLRMFTSPVHESTQASSSILPENKQRKKSVVPKVCYQQFDVSQGTLQQSVASQDIL</sequence>
<proteinExistence type="predicted"/>
<organism evidence="2">
    <name type="scientific">Nicotiana tabacum</name>
    <name type="common">Common tobacco</name>
    <dbReference type="NCBI Taxonomy" id="4097"/>
    <lineage>
        <taxon>Eukaryota</taxon>
        <taxon>Viridiplantae</taxon>
        <taxon>Streptophyta</taxon>
        <taxon>Embryophyta</taxon>
        <taxon>Tracheophyta</taxon>
        <taxon>Spermatophyta</taxon>
        <taxon>Magnoliopsida</taxon>
        <taxon>eudicotyledons</taxon>
        <taxon>Gunneridae</taxon>
        <taxon>Pentapetalae</taxon>
        <taxon>asterids</taxon>
        <taxon>lamiids</taxon>
        <taxon>Solanales</taxon>
        <taxon>Solanaceae</taxon>
        <taxon>Nicotianoideae</taxon>
        <taxon>Nicotianeae</taxon>
        <taxon>Nicotiana</taxon>
    </lineage>
</organism>
<dbReference type="RefSeq" id="XP_016462884.1">
    <property type="nucleotide sequence ID" value="XM_016607398.1"/>
</dbReference>
<gene>
    <name evidence="2" type="primary">LOC107785965</name>
</gene>
<feature type="compositionally biased region" description="Polar residues" evidence="1">
    <location>
        <begin position="96"/>
        <end position="107"/>
    </location>
</feature>
<evidence type="ECO:0000313" key="2">
    <source>
        <dbReference type="RefSeq" id="XP_016462884.1"/>
    </source>
</evidence>
<feature type="region of interest" description="Disordered" evidence="1">
    <location>
        <begin position="1"/>
        <end position="30"/>
    </location>
</feature>
<dbReference type="OrthoDB" id="1305833at2759"/>
<protein>
    <submittedName>
        <fullName evidence="2">Uncharacterized protein</fullName>
    </submittedName>
</protein>
<dbReference type="STRING" id="4097.A0A1S3ZEV5"/>
<feature type="region of interest" description="Disordered" evidence="1">
    <location>
        <begin position="87"/>
        <end position="111"/>
    </location>
</feature>
<name>A0A1S3ZEV5_TOBAC</name>
<dbReference type="AlphaFoldDB" id="A0A1S3ZEV5"/>
<feature type="compositionally biased region" description="Basic residues" evidence="1">
    <location>
        <begin position="9"/>
        <end position="18"/>
    </location>
</feature>
<accession>A0A1S3ZEV5</accession>
<feature type="compositionally biased region" description="Basic and acidic residues" evidence="1">
    <location>
        <begin position="19"/>
        <end position="29"/>
    </location>
</feature>
<dbReference type="PaxDb" id="4097-A0A1S3ZEV5"/>
<reference evidence="2" key="1">
    <citation type="submission" date="2025-08" db="UniProtKB">
        <authorList>
            <consortium name="RefSeq"/>
        </authorList>
    </citation>
    <scope>IDENTIFICATION</scope>
</reference>